<evidence type="ECO:0008006" key="4">
    <source>
        <dbReference type="Google" id="ProtNLM"/>
    </source>
</evidence>
<protein>
    <recommendedName>
        <fullName evidence="4">Beta-carotene 15,15'-monooxygenase</fullName>
    </recommendedName>
</protein>
<dbReference type="RefSeq" id="WP_230034552.1">
    <property type="nucleotide sequence ID" value="NZ_JAJJMM010000001.1"/>
</dbReference>
<reference evidence="2" key="1">
    <citation type="submission" date="2021-11" db="EMBL/GenBank/DDBJ databases">
        <title>Description of novel Flavobacterium species.</title>
        <authorList>
            <person name="Saticioglu I.B."/>
            <person name="Ay H."/>
            <person name="Altun S."/>
            <person name="Duman M."/>
        </authorList>
    </citation>
    <scope>NUCLEOTIDE SEQUENCE</scope>
    <source>
        <strain evidence="2">F-30</strain>
    </source>
</reference>
<feature type="transmembrane region" description="Helical" evidence="1">
    <location>
        <begin position="12"/>
        <end position="31"/>
    </location>
</feature>
<comment type="caution">
    <text evidence="2">The sequence shown here is derived from an EMBL/GenBank/DDBJ whole genome shotgun (WGS) entry which is preliminary data.</text>
</comment>
<organism evidence="2 3">
    <name type="scientific">Flavobacterium piscisymbiosum</name>
    <dbReference type="NCBI Taxonomy" id="2893753"/>
    <lineage>
        <taxon>Bacteria</taxon>
        <taxon>Pseudomonadati</taxon>
        <taxon>Bacteroidota</taxon>
        <taxon>Flavobacteriia</taxon>
        <taxon>Flavobacteriales</taxon>
        <taxon>Flavobacteriaceae</taxon>
        <taxon>Flavobacterium</taxon>
    </lineage>
</organism>
<name>A0ABS8MB84_9FLAO</name>
<feature type="transmembrane region" description="Helical" evidence="1">
    <location>
        <begin position="43"/>
        <end position="67"/>
    </location>
</feature>
<feature type="transmembrane region" description="Helical" evidence="1">
    <location>
        <begin position="272"/>
        <end position="292"/>
    </location>
</feature>
<feature type="transmembrane region" description="Helical" evidence="1">
    <location>
        <begin position="136"/>
        <end position="155"/>
    </location>
</feature>
<feature type="transmembrane region" description="Helical" evidence="1">
    <location>
        <begin position="175"/>
        <end position="195"/>
    </location>
</feature>
<keyword evidence="1" id="KW-1133">Transmembrane helix</keyword>
<feature type="transmembrane region" description="Helical" evidence="1">
    <location>
        <begin position="207"/>
        <end position="227"/>
    </location>
</feature>
<sequence length="345" mass="40841">MKQPWIHKAKTDLAFIIGPSFFVLAIIFLFQDYITEIENKYSFYTWLFLIVFIDVAHVYATLFKTYFVADEFKKNKKRLLLLPAICFAIGIILFSFGSLVFWSFLAYVAVFHFIRQQYGFMRLYARNEEKTRVSVIIDNLAIYASTGYPMLYWFFSSQRKFNWFVANEFFRFENAFLLQILFWIYVSILLIYVSYTIHKSIKNRFINIPKNAIILGTALSWYFGIVYFNDDLIFTLLNVVSHGIPYMALVYFREIENKPNQTLGVFSYLKSYNAIFIYILILMGIAFTEEFLWEVLVWKENFSVASIDFSGWQFLIVPLLSVPQFTHYLLDGFIWKSNKSPVKSS</sequence>
<evidence type="ECO:0000256" key="1">
    <source>
        <dbReference type="SAM" id="Phobius"/>
    </source>
</evidence>
<evidence type="ECO:0000313" key="2">
    <source>
        <dbReference type="EMBL" id="MCC9062756.1"/>
    </source>
</evidence>
<proteinExistence type="predicted"/>
<accession>A0ABS8MB84</accession>
<feature type="transmembrane region" description="Helical" evidence="1">
    <location>
        <begin position="233"/>
        <end position="252"/>
    </location>
</feature>
<keyword evidence="1" id="KW-0472">Membrane</keyword>
<keyword evidence="1" id="KW-0812">Transmembrane</keyword>
<feature type="transmembrane region" description="Helical" evidence="1">
    <location>
        <begin position="79"/>
        <end position="98"/>
    </location>
</feature>
<dbReference type="Proteomes" id="UP001430679">
    <property type="component" value="Unassembled WGS sequence"/>
</dbReference>
<evidence type="ECO:0000313" key="3">
    <source>
        <dbReference type="Proteomes" id="UP001430679"/>
    </source>
</evidence>
<gene>
    <name evidence="2" type="ORF">LNP81_07085</name>
</gene>
<keyword evidence="3" id="KW-1185">Reference proteome</keyword>
<dbReference type="EMBL" id="JAJJMM010000001">
    <property type="protein sequence ID" value="MCC9062756.1"/>
    <property type="molecule type" value="Genomic_DNA"/>
</dbReference>